<feature type="region of interest" description="Disordered" evidence="1">
    <location>
        <begin position="81"/>
        <end position="149"/>
    </location>
</feature>
<accession>A0ABR2K152</accession>
<dbReference type="Proteomes" id="UP001470230">
    <property type="component" value="Unassembled WGS sequence"/>
</dbReference>
<evidence type="ECO:0000313" key="2">
    <source>
        <dbReference type="EMBL" id="KAK8884478.1"/>
    </source>
</evidence>
<dbReference type="EMBL" id="JAPFFF010000008">
    <property type="protein sequence ID" value="KAK8884478.1"/>
    <property type="molecule type" value="Genomic_DNA"/>
</dbReference>
<keyword evidence="3" id="KW-1185">Reference proteome</keyword>
<reference evidence="2 3" key="1">
    <citation type="submission" date="2024-04" db="EMBL/GenBank/DDBJ databases">
        <title>Tritrichomonas musculus Genome.</title>
        <authorList>
            <person name="Alves-Ferreira E."/>
            <person name="Grigg M."/>
            <person name="Lorenzi H."/>
            <person name="Galac M."/>
        </authorList>
    </citation>
    <scope>NUCLEOTIDE SEQUENCE [LARGE SCALE GENOMIC DNA]</scope>
    <source>
        <strain evidence="2 3">EAF2021</strain>
    </source>
</reference>
<feature type="compositionally biased region" description="Basic residues" evidence="1">
    <location>
        <begin position="138"/>
        <end position="149"/>
    </location>
</feature>
<evidence type="ECO:0000313" key="3">
    <source>
        <dbReference type="Proteomes" id="UP001470230"/>
    </source>
</evidence>
<organism evidence="2 3">
    <name type="scientific">Tritrichomonas musculus</name>
    <dbReference type="NCBI Taxonomy" id="1915356"/>
    <lineage>
        <taxon>Eukaryota</taxon>
        <taxon>Metamonada</taxon>
        <taxon>Parabasalia</taxon>
        <taxon>Tritrichomonadida</taxon>
        <taxon>Tritrichomonadidae</taxon>
        <taxon>Tritrichomonas</taxon>
    </lineage>
</organism>
<comment type="caution">
    <text evidence="2">The sequence shown here is derived from an EMBL/GenBank/DDBJ whole genome shotgun (WGS) entry which is preliminary data.</text>
</comment>
<gene>
    <name evidence="2" type="ORF">M9Y10_043590</name>
</gene>
<name>A0ABR2K152_9EUKA</name>
<evidence type="ECO:0000256" key="1">
    <source>
        <dbReference type="SAM" id="MobiDB-lite"/>
    </source>
</evidence>
<feature type="compositionally biased region" description="Polar residues" evidence="1">
    <location>
        <begin position="127"/>
        <end position="137"/>
    </location>
</feature>
<protein>
    <submittedName>
        <fullName evidence="2">Uncharacterized protein</fullName>
    </submittedName>
</protein>
<feature type="compositionally biased region" description="Basic and acidic residues" evidence="1">
    <location>
        <begin position="99"/>
        <end position="114"/>
    </location>
</feature>
<proteinExistence type="predicted"/>
<sequence>MRNSYLIESSLMRSIIDKELPKGLVSDGEISQMSEEEKRDLYQKQKTIIQEFQKRSDQEINSCTSILRNLNENLLLLRKNQLKNNRTNKQTSNQQVETQVKEKRKEHQHLESPRPPKTTRNHPKLQKQLSLSIPTQKKQIKNYKPPFRH</sequence>